<feature type="transmembrane region" description="Helical" evidence="12">
    <location>
        <begin position="474"/>
        <end position="494"/>
    </location>
</feature>
<evidence type="ECO:0000256" key="7">
    <source>
        <dbReference type="ARBA" id="ARBA00022824"/>
    </source>
</evidence>
<evidence type="ECO:0000256" key="11">
    <source>
        <dbReference type="SAM" id="MobiDB-lite"/>
    </source>
</evidence>
<dbReference type="GO" id="GO:0006506">
    <property type="term" value="P:GPI anchor biosynthetic process"/>
    <property type="evidence" value="ECO:0007669"/>
    <property type="project" value="UniProtKB-UniPathway"/>
</dbReference>
<dbReference type="GO" id="GO:0005789">
    <property type="term" value="C:endoplasmic reticulum membrane"/>
    <property type="evidence" value="ECO:0007669"/>
    <property type="project" value="UniProtKB-SubCell"/>
</dbReference>
<keyword evidence="14" id="KW-1185">Reference proteome</keyword>
<evidence type="ECO:0000256" key="1">
    <source>
        <dbReference type="ARBA" id="ARBA00004477"/>
    </source>
</evidence>
<protein>
    <submittedName>
        <fullName evidence="13">BA75_00674T0</fullName>
    </submittedName>
</protein>
<dbReference type="PANTHER" id="PTHR23071">
    <property type="entry name" value="PHOSPHATIDYLINOSITOL GLYCAN"/>
    <property type="match status" value="1"/>
</dbReference>
<reference evidence="13 14" key="1">
    <citation type="submission" date="2016-02" db="EMBL/GenBank/DDBJ databases">
        <title>Comparative genomic and transcriptomic foundation for Pichia pastoris.</title>
        <authorList>
            <person name="Love K.R."/>
            <person name="Shah K.A."/>
            <person name="Whittaker C.A."/>
            <person name="Wu J."/>
            <person name="Bartlett M.C."/>
            <person name="Ma D."/>
            <person name="Leeson R.L."/>
            <person name="Priest M."/>
            <person name="Young S.K."/>
            <person name="Love J.C."/>
        </authorList>
    </citation>
    <scope>NUCLEOTIDE SEQUENCE [LARGE SCALE GENOMIC DNA]</scope>
    <source>
        <strain evidence="13 14">ATCC 28485</strain>
    </source>
</reference>
<accession>A0A1B2J9T0</accession>
<feature type="transmembrane region" description="Helical" evidence="12">
    <location>
        <begin position="637"/>
        <end position="656"/>
    </location>
</feature>
<evidence type="ECO:0000256" key="8">
    <source>
        <dbReference type="ARBA" id="ARBA00022989"/>
    </source>
</evidence>
<evidence type="ECO:0000313" key="14">
    <source>
        <dbReference type="Proteomes" id="UP000094565"/>
    </source>
</evidence>
<feature type="transmembrane region" description="Helical" evidence="12">
    <location>
        <begin position="754"/>
        <end position="774"/>
    </location>
</feature>
<feature type="transmembrane region" description="Helical" evidence="12">
    <location>
        <begin position="939"/>
        <end position="960"/>
    </location>
</feature>
<keyword evidence="7" id="KW-0256">Endoplasmic reticulum</keyword>
<evidence type="ECO:0000256" key="10">
    <source>
        <dbReference type="ARBA" id="ARBA00023180"/>
    </source>
</evidence>
<dbReference type="SUPFAM" id="SSF53649">
    <property type="entry name" value="Alkaline phosphatase-like"/>
    <property type="match status" value="1"/>
</dbReference>
<feature type="transmembrane region" description="Helical" evidence="12">
    <location>
        <begin position="668"/>
        <end position="689"/>
    </location>
</feature>
<feature type="transmembrane region" description="Helical" evidence="12">
    <location>
        <begin position="580"/>
        <end position="596"/>
    </location>
</feature>
<name>A0A1B2J9T0_PICPA</name>
<evidence type="ECO:0000256" key="9">
    <source>
        <dbReference type="ARBA" id="ARBA00023136"/>
    </source>
</evidence>
<dbReference type="Proteomes" id="UP000094565">
    <property type="component" value="Chromosome 1"/>
</dbReference>
<keyword evidence="8 12" id="KW-1133">Transmembrane helix</keyword>
<feature type="transmembrane region" description="Helical" evidence="12">
    <location>
        <begin position="608"/>
        <end position="625"/>
    </location>
</feature>
<dbReference type="EMBL" id="CP014584">
    <property type="protein sequence ID" value="ANZ74771.1"/>
    <property type="molecule type" value="Genomic_DNA"/>
</dbReference>
<dbReference type="UniPathway" id="UPA00196"/>
<dbReference type="GO" id="GO:0051377">
    <property type="term" value="F:mannose-ethanolamine phosphotransferase activity"/>
    <property type="evidence" value="ECO:0007669"/>
    <property type="project" value="InterPro"/>
</dbReference>
<keyword evidence="10" id="KW-0325">Glycoprotein</keyword>
<dbReference type="PANTHER" id="PTHR23071:SF1">
    <property type="entry name" value="GPI ETHANOLAMINE PHOSPHATE TRANSFERASE 3"/>
    <property type="match status" value="1"/>
</dbReference>
<dbReference type="OrthoDB" id="272139at2759"/>
<keyword evidence="9 12" id="KW-0472">Membrane</keyword>
<proteinExistence type="inferred from homology"/>
<evidence type="ECO:0000313" key="13">
    <source>
        <dbReference type="EMBL" id="ANZ74771.1"/>
    </source>
</evidence>
<feature type="transmembrane region" description="Helical" evidence="12">
    <location>
        <begin position="972"/>
        <end position="995"/>
    </location>
</feature>
<dbReference type="AlphaFoldDB" id="A0A1B2J9T0"/>
<keyword evidence="6 12" id="KW-0812">Transmembrane</keyword>
<gene>
    <name evidence="13" type="primary">GPI13</name>
    <name evidence="13" type="ORF">ATY40_BA7500674</name>
</gene>
<dbReference type="Gene3D" id="3.40.720.10">
    <property type="entry name" value="Alkaline Phosphatase, subunit A"/>
    <property type="match status" value="1"/>
</dbReference>
<dbReference type="Pfam" id="PF01663">
    <property type="entry name" value="Phosphodiest"/>
    <property type="match status" value="1"/>
</dbReference>
<evidence type="ECO:0000256" key="6">
    <source>
        <dbReference type="ARBA" id="ARBA00022692"/>
    </source>
</evidence>
<feature type="transmembrane region" description="Helical" evidence="12">
    <location>
        <begin position="539"/>
        <end position="560"/>
    </location>
</feature>
<feature type="transmembrane region" description="Helical" evidence="12">
    <location>
        <begin position="54"/>
        <end position="73"/>
    </location>
</feature>
<organism evidence="13 14">
    <name type="scientific">Komagataella pastoris</name>
    <name type="common">Yeast</name>
    <name type="synonym">Pichia pastoris</name>
    <dbReference type="NCBI Taxonomy" id="4922"/>
    <lineage>
        <taxon>Eukaryota</taxon>
        <taxon>Fungi</taxon>
        <taxon>Dikarya</taxon>
        <taxon>Ascomycota</taxon>
        <taxon>Saccharomycotina</taxon>
        <taxon>Pichiomycetes</taxon>
        <taxon>Pichiales</taxon>
        <taxon>Pichiaceae</taxon>
        <taxon>Komagataella</taxon>
    </lineage>
</organism>
<feature type="transmembrane region" description="Helical" evidence="12">
    <location>
        <begin position="892"/>
        <end position="918"/>
    </location>
</feature>
<evidence type="ECO:0000256" key="4">
    <source>
        <dbReference type="ARBA" id="ARBA00022502"/>
    </source>
</evidence>
<feature type="region of interest" description="Disordered" evidence="11">
    <location>
        <begin position="1"/>
        <end position="23"/>
    </location>
</feature>
<dbReference type="InterPro" id="IPR002591">
    <property type="entry name" value="Phosphodiest/P_Trfase"/>
</dbReference>
<sequence length="1008" mass="113847">MSNGYDARSISNSHSQLEESSDVGSNLLRQRRLLKQAYEKFQFKSRKLGYLHNVYSRVLLLLGILQVIGIIFFTKGFLLSRTVLPNIASCENDDCWKASHFNKTVLLVIDALRFDFVIPVEESPMVYHNKLTTLYDLSIHEPENSLLLKFIADPPTTTLQRLKGLTTGSLPTFVDAGSNFDGDTIDEDNWVSQLNSHNRNVAFVGDDTWTAMFNPFIYQNLSYPYESLNVWDLHTVDNGVIEHLFPIINESNDWDFLIGHFLGVDHCGHRHGPRHFAMAEKLIQMDQVINQVIDSIDDETLLIIIGDHGMDETGNHGGESTDEVESTLFMYSKKPSFGRFQAPNAYEIQNKGSNYRWVNQIDLVPSISMLTGIPIPFNNLGQPIEECFTGPCHTPLDLASANYHASNQINNYRQNSETLKDDSQVNELFQEIQSLWDSISQEDNSNISALNEKCVEYQKISLERCKDLWARFDMLGICIGIGIIAASLVITVVYSKLVPSVVIPQLNEQMFTSSLALIFVYLVVMASIHLILKPEHLSLTMALALGVAIGIINGTLAPIMDRYSLQWLIGKLIELLHWDFWTYLGLLLITLHSLIFTSNSFIIWEDKICSFFLLTFGVCALFASFRLNTALKRLITSYHALSFIISTRLVSVITLCREEQQPKCNTTFGKSLWAILLLFLASYFLPATIKGFYNISSSYQGAAPLWIDKGMRYSIFVIGLYWALDYIENNDYMNKSLDIPFPILASIKFTISRLIFGITMVAANIGWLMGPLCVKINVMNEENKEQGPKEVKILGYGNVYGSSYFLLIANFTCAILLFNKPLGALSICVLVHQILTLLELANLLRIRTNLISVVVLILLSYLHFFTTGHQATLQAIHWETGFMMTEKITFPLTHIGIIFNTLGPFIIVYLSVPLLVLWKIPPTNKPISLIGKVAENCTALSAYQTCLTLSTLIMTANFRRHLMVWKIFAPRFMLNGILTILLNVTVFGVGFYIALGRIVRKINNIFGK</sequence>
<feature type="transmembrane region" description="Helical" evidence="12">
    <location>
        <begin position="514"/>
        <end position="532"/>
    </location>
</feature>
<dbReference type="InterPro" id="IPR039524">
    <property type="entry name" value="PIGO/GPI13"/>
</dbReference>
<comment type="similarity">
    <text evidence="3">Belongs to the PIGG/PIGN/PIGO family. PIGO subfamily.</text>
</comment>
<dbReference type="CDD" id="cd16023">
    <property type="entry name" value="GPI_EPT_3"/>
    <property type="match status" value="1"/>
</dbReference>
<comment type="pathway">
    <text evidence="2">Glycolipid biosynthesis; glycosylphosphatidylinositol-anchor biosynthesis.</text>
</comment>
<feature type="transmembrane region" description="Helical" evidence="12">
    <location>
        <begin position="824"/>
        <end position="843"/>
    </location>
</feature>
<evidence type="ECO:0000256" key="5">
    <source>
        <dbReference type="ARBA" id="ARBA00022679"/>
    </source>
</evidence>
<comment type="subcellular location">
    <subcellularLocation>
        <location evidence="1">Endoplasmic reticulum membrane</location>
        <topology evidence="1">Multi-pass membrane protein</topology>
    </subcellularLocation>
</comment>
<feature type="transmembrane region" description="Helical" evidence="12">
    <location>
        <begin position="795"/>
        <end position="818"/>
    </location>
</feature>
<evidence type="ECO:0000256" key="2">
    <source>
        <dbReference type="ARBA" id="ARBA00004687"/>
    </source>
</evidence>
<evidence type="ECO:0000256" key="3">
    <source>
        <dbReference type="ARBA" id="ARBA00008695"/>
    </source>
</evidence>
<keyword evidence="4" id="KW-0337">GPI-anchor biosynthesis</keyword>
<feature type="compositionally biased region" description="Polar residues" evidence="11">
    <location>
        <begin position="1"/>
        <end position="15"/>
    </location>
</feature>
<dbReference type="InterPro" id="IPR037675">
    <property type="entry name" value="PIG-O_N"/>
</dbReference>
<dbReference type="InterPro" id="IPR017850">
    <property type="entry name" value="Alkaline_phosphatase_core_sf"/>
</dbReference>
<keyword evidence="5" id="KW-0808">Transferase</keyword>
<evidence type="ECO:0000256" key="12">
    <source>
        <dbReference type="SAM" id="Phobius"/>
    </source>
</evidence>
<feature type="transmembrane region" description="Helical" evidence="12">
    <location>
        <begin position="850"/>
        <end position="872"/>
    </location>
</feature>